<dbReference type="RefSeq" id="XP_001597580.1">
    <property type="nucleotide sequence ID" value="XM_001597530.1"/>
</dbReference>
<dbReference type="EMBL" id="CH476622">
    <property type="protein sequence ID" value="EDN96848.1"/>
    <property type="molecule type" value="Genomic_DNA"/>
</dbReference>
<dbReference type="InParanoid" id="A7E8Z6"/>
<organism evidence="1 2">
    <name type="scientific">Sclerotinia sclerotiorum (strain ATCC 18683 / 1980 / Ss-1)</name>
    <name type="common">White mold</name>
    <name type="synonym">Whetzelinia sclerotiorum</name>
    <dbReference type="NCBI Taxonomy" id="665079"/>
    <lineage>
        <taxon>Eukaryota</taxon>
        <taxon>Fungi</taxon>
        <taxon>Dikarya</taxon>
        <taxon>Ascomycota</taxon>
        <taxon>Pezizomycotina</taxon>
        <taxon>Leotiomycetes</taxon>
        <taxon>Helotiales</taxon>
        <taxon>Sclerotiniaceae</taxon>
        <taxon>Sclerotinia</taxon>
    </lineage>
</organism>
<name>A7E8Z6_SCLS1</name>
<evidence type="ECO:0000313" key="1">
    <source>
        <dbReference type="EMBL" id="EDN96848.1"/>
    </source>
</evidence>
<keyword evidence="2" id="KW-1185">Reference proteome</keyword>
<gene>
    <name evidence="1" type="ORF">SS1G_01774</name>
</gene>
<reference evidence="2" key="1">
    <citation type="journal article" date="2011" name="PLoS Genet.">
        <title>Genomic analysis of the necrotrophic fungal pathogens Sclerotinia sclerotiorum and Botrytis cinerea.</title>
        <authorList>
            <person name="Amselem J."/>
            <person name="Cuomo C.A."/>
            <person name="van Kan J.A."/>
            <person name="Viaud M."/>
            <person name="Benito E.P."/>
            <person name="Couloux A."/>
            <person name="Coutinho P.M."/>
            <person name="de Vries R.P."/>
            <person name="Dyer P.S."/>
            <person name="Fillinger S."/>
            <person name="Fournier E."/>
            <person name="Gout L."/>
            <person name="Hahn M."/>
            <person name="Kohn L."/>
            <person name="Lapalu N."/>
            <person name="Plummer K.M."/>
            <person name="Pradier J.M."/>
            <person name="Quevillon E."/>
            <person name="Sharon A."/>
            <person name="Simon A."/>
            <person name="ten Have A."/>
            <person name="Tudzynski B."/>
            <person name="Tudzynski P."/>
            <person name="Wincker P."/>
            <person name="Andrew M."/>
            <person name="Anthouard V."/>
            <person name="Beever R.E."/>
            <person name="Beffa R."/>
            <person name="Benoit I."/>
            <person name="Bouzid O."/>
            <person name="Brault B."/>
            <person name="Chen Z."/>
            <person name="Choquer M."/>
            <person name="Collemare J."/>
            <person name="Cotton P."/>
            <person name="Danchin E.G."/>
            <person name="Da Silva C."/>
            <person name="Gautier A."/>
            <person name="Giraud C."/>
            <person name="Giraud T."/>
            <person name="Gonzalez C."/>
            <person name="Grossetete S."/>
            <person name="Guldener U."/>
            <person name="Henrissat B."/>
            <person name="Howlett B.J."/>
            <person name="Kodira C."/>
            <person name="Kretschmer M."/>
            <person name="Lappartient A."/>
            <person name="Leroch M."/>
            <person name="Levis C."/>
            <person name="Mauceli E."/>
            <person name="Neuveglise C."/>
            <person name="Oeser B."/>
            <person name="Pearson M."/>
            <person name="Poulain J."/>
            <person name="Poussereau N."/>
            <person name="Quesneville H."/>
            <person name="Rascle C."/>
            <person name="Schumacher J."/>
            <person name="Segurens B."/>
            <person name="Sexton A."/>
            <person name="Silva E."/>
            <person name="Sirven C."/>
            <person name="Soanes D.M."/>
            <person name="Talbot N.J."/>
            <person name="Templeton M."/>
            <person name="Yandava C."/>
            <person name="Yarden O."/>
            <person name="Zeng Q."/>
            <person name="Rollins J.A."/>
            <person name="Lebrun M.H."/>
            <person name="Dickman M."/>
        </authorList>
    </citation>
    <scope>NUCLEOTIDE SEQUENCE [LARGE SCALE GENOMIC DNA]</scope>
    <source>
        <strain evidence="2">ATCC 18683 / 1980 / Ss-1</strain>
    </source>
</reference>
<sequence length="56" mass="6292">MTLVVFRGILELAQLNSVFPLLQLQRTRSNLAKKSSNCYILAGRECGARARWLSTP</sequence>
<dbReference type="GeneID" id="5493900"/>
<dbReference type="Proteomes" id="UP000001312">
    <property type="component" value="Unassembled WGS sequence"/>
</dbReference>
<dbReference type="KEGG" id="ssl:SS1G_01774"/>
<protein>
    <submittedName>
        <fullName evidence="1">Uncharacterized protein</fullName>
    </submittedName>
</protein>
<evidence type="ECO:0000313" key="2">
    <source>
        <dbReference type="Proteomes" id="UP000001312"/>
    </source>
</evidence>
<dbReference type="AlphaFoldDB" id="A7E8Z6"/>
<accession>A7E8Z6</accession>
<dbReference type="HOGENOM" id="CLU_3015570_0_0_1"/>
<proteinExistence type="predicted"/>